<comment type="caution">
    <text evidence="2">The sequence shown here is derived from an EMBL/GenBank/DDBJ whole genome shotgun (WGS) entry which is preliminary data.</text>
</comment>
<sequence>MTAPPWHPPSASPGDLMTTAAPPLDQPYYGAPLGAAIRRVLAKYATFPGRASRSEYWWWVLTAAVVGTVLNALPTLTDGIRIEADGSTTITGPLGVILGLIWLVWALATIVPTLAVLVRRLHDTDRSGFWIFIGLIPLVGPVILLVFTVQASRPGGARFDR</sequence>
<keyword evidence="1" id="KW-0812">Transmembrane</keyword>
<accession>A0ABU3RZU4</accession>
<proteinExistence type="predicted"/>
<name>A0ABU3RZU4_9MICO</name>
<keyword evidence="1" id="KW-0472">Membrane</keyword>
<dbReference type="RefSeq" id="WP_316002008.1">
    <property type="nucleotide sequence ID" value="NZ_JAWDIU010000007.1"/>
</dbReference>
<organism evidence="2 3">
    <name type="scientific">Microbacterium algihabitans</name>
    <dbReference type="NCBI Taxonomy" id="3075992"/>
    <lineage>
        <taxon>Bacteria</taxon>
        <taxon>Bacillati</taxon>
        <taxon>Actinomycetota</taxon>
        <taxon>Actinomycetes</taxon>
        <taxon>Micrococcales</taxon>
        <taxon>Microbacteriaceae</taxon>
        <taxon>Microbacterium</taxon>
    </lineage>
</organism>
<protein>
    <submittedName>
        <fullName evidence="2">DUF805 domain-containing protein</fullName>
    </submittedName>
</protein>
<evidence type="ECO:0000313" key="3">
    <source>
        <dbReference type="Proteomes" id="UP001256673"/>
    </source>
</evidence>
<dbReference type="InterPro" id="IPR008523">
    <property type="entry name" value="DUF805"/>
</dbReference>
<keyword evidence="3" id="KW-1185">Reference proteome</keyword>
<reference evidence="2 3" key="1">
    <citation type="submission" date="2023-09" db="EMBL/GenBank/DDBJ databases">
        <title>Microbacterium fusihabitans sp. nov., Microbacterium phycihabitans sp. nov., and Microbacterium cervinum sp. nov., isolated from dried seaweeds of beach.</title>
        <authorList>
            <person name="Lee S.D."/>
        </authorList>
    </citation>
    <scope>NUCLEOTIDE SEQUENCE [LARGE SCALE GENOMIC DNA]</scope>
    <source>
        <strain evidence="2 3">KSW2-21</strain>
    </source>
</reference>
<gene>
    <name evidence="2" type="ORF">RWH43_16710</name>
</gene>
<keyword evidence="1" id="KW-1133">Transmembrane helix</keyword>
<dbReference type="PANTHER" id="PTHR34980">
    <property type="entry name" value="INNER MEMBRANE PROTEIN-RELATED-RELATED"/>
    <property type="match status" value="1"/>
</dbReference>
<evidence type="ECO:0000313" key="2">
    <source>
        <dbReference type="EMBL" id="MDU0328402.1"/>
    </source>
</evidence>
<evidence type="ECO:0000256" key="1">
    <source>
        <dbReference type="SAM" id="Phobius"/>
    </source>
</evidence>
<dbReference type="PANTHER" id="PTHR34980:SF2">
    <property type="entry name" value="INNER MEMBRANE PROTEIN YHAH-RELATED"/>
    <property type="match status" value="1"/>
</dbReference>
<dbReference type="EMBL" id="JAWDIU010000007">
    <property type="protein sequence ID" value="MDU0328402.1"/>
    <property type="molecule type" value="Genomic_DNA"/>
</dbReference>
<feature type="transmembrane region" description="Helical" evidence="1">
    <location>
        <begin position="129"/>
        <end position="149"/>
    </location>
</feature>
<feature type="transmembrane region" description="Helical" evidence="1">
    <location>
        <begin position="56"/>
        <end position="73"/>
    </location>
</feature>
<feature type="transmembrane region" description="Helical" evidence="1">
    <location>
        <begin position="94"/>
        <end position="117"/>
    </location>
</feature>
<dbReference type="Proteomes" id="UP001256673">
    <property type="component" value="Unassembled WGS sequence"/>
</dbReference>
<dbReference type="Pfam" id="PF05656">
    <property type="entry name" value="DUF805"/>
    <property type="match status" value="1"/>
</dbReference>